<dbReference type="CDD" id="cd03801">
    <property type="entry name" value="GT4_PimA-like"/>
    <property type="match status" value="1"/>
</dbReference>
<evidence type="ECO:0000259" key="1">
    <source>
        <dbReference type="Pfam" id="PF00534"/>
    </source>
</evidence>
<dbReference type="RefSeq" id="WP_111295333.1">
    <property type="nucleotide sequence ID" value="NZ_QKZV01000005.1"/>
</dbReference>
<dbReference type="InterPro" id="IPR028098">
    <property type="entry name" value="Glyco_trans_4-like_N"/>
</dbReference>
<dbReference type="Gene3D" id="3.40.50.2000">
    <property type="entry name" value="Glycogen Phosphorylase B"/>
    <property type="match status" value="2"/>
</dbReference>
<dbReference type="InterPro" id="IPR001296">
    <property type="entry name" value="Glyco_trans_1"/>
</dbReference>
<feature type="domain" description="Glycosyltransferase subfamily 4-like N-terminal" evidence="2">
    <location>
        <begin position="14"/>
        <end position="130"/>
    </location>
</feature>
<dbReference type="GO" id="GO:0016757">
    <property type="term" value="F:glycosyltransferase activity"/>
    <property type="evidence" value="ECO:0007669"/>
    <property type="project" value="InterPro"/>
</dbReference>
<organism evidence="3 4">
    <name type="scientific">Hydrotalea sandarakina</name>
    <dbReference type="NCBI Taxonomy" id="1004304"/>
    <lineage>
        <taxon>Bacteria</taxon>
        <taxon>Pseudomonadati</taxon>
        <taxon>Bacteroidota</taxon>
        <taxon>Chitinophagia</taxon>
        <taxon>Chitinophagales</taxon>
        <taxon>Chitinophagaceae</taxon>
        <taxon>Hydrotalea</taxon>
    </lineage>
</organism>
<dbReference type="InterPro" id="IPR050194">
    <property type="entry name" value="Glycosyltransferase_grp1"/>
</dbReference>
<evidence type="ECO:0000313" key="4">
    <source>
        <dbReference type="Proteomes" id="UP000249720"/>
    </source>
</evidence>
<dbReference type="AlphaFoldDB" id="A0A2W7RTT4"/>
<dbReference type="Pfam" id="PF13439">
    <property type="entry name" value="Glyco_transf_4"/>
    <property type="match status" value="1"/>
</dbReference>
<keyword evidence="3" id="KW-0808">Transferase</keyword>
<accession>A0A2W7RTT4</accession>
<dbReference type="Pfam" id="PF00534">
    <property type="entry name" value="Glycos_transf_1"/>
    <property type="match status" value="1"/>
</dbReference>
<feature type="domain" description="Glycosyl transferase family 1" evidence="1">
    <location>
        <begin position="143"/>
        <end position="295"/>
    </location>
</feature>
<reference evidence="3 4" key="1">
    <citation type="submission" date="2018-06" db="EMBL/GenBank/DDBJ databases">
        <title>Genomic Encyclopedia of Archaeal and Bacterial Type Strains, Phase II (KMG-II): from individual species to whole genera.</title>
        <authorList>
            <person name="Goeker M."/>
        </authorList>
    </citation>
    <scope>NUCLEOTIDE SEQUENCE [LARGE SCALE GENOMIC DNA]</scope>
    <source>
        <strain evidence="3 4">DSM 23241</strain>
    </source>
</reference>
<evidence type="ECO:0000313" key="3">
    <source>
        <dbReference type="EMBL" id="PZX62256.1"/>
    </source>
</evidence>
<dbReference type="PANTHER" id="PTHR45947">
    <property type="entry name" value="SULFOQUINOVOSYL TRANSFERASE SQD2"/>
    <property type="match status" value="1"/>
</dbReference>
<dbReference type="OrthoDB" id="9801573at2"/>
<dbReference type="PANTHER" id="PTHR45947:SF3">
    <property type="entry name" value="SULFOQUINOVOSYL TRANSFERASE SQD2"/>
    <property type="match status" value="1"/>
</dbReference>
<proteinExistence type="predicted"/>
<dbReference type="EMBL" id="QKZV01000005">
    <property type="protein sequence ID" value="PZX62256.1"/>
    <property type="molecule type" value="Genomic_DNA"/>
</dbReference>
<gene>
    <name evidence="3" type="ORF">LX80_01738</name>
</gene>
<dbReference type="SUPFAM" id="SSF53756">
    <property type="entry name" value="UDP-Glycosyltransferase/glycogen phosphorylase"/>
    <property type="match status" value="1"/>
</dbReference>
<name>A0A2W7RTT4_9BACT</name>
<evidence type="ECO:0000259" key="2">
    <source>
        <dbReference type="Pfam" id="PF13439"/>
    </source>
</evidence>
<keyword evidence="4" id="KW-1185">Reference proteome</keyword>
<dbReference type="Proteomes" id="UP000249720">
    <property type="component" value="Unassembled WGS sequence"/>
</dbReference>
<comment type="caution">
    <text evidence="3">The sequence shown here is derived from an EMBL/GenBank/DDBJ whole genome shotgun (WGS) entry which is preliminary data.</text>
</comment>
<protein>
    <submittedName>
        <fullName evidence="3">Glycosyltransferase involved in cell wall biosynthesis</fullName>
    </submittedName>
</protein>
<sequence>MRIVIRSLTFLPKVGGLENMMHQLALAWARQGHTVTVITAVPEEAEAQPYAVLRNPPESRVRQLLRKADLYVEANISLKTFRTGLRFRRKWVVIHHLTYLSYHWTGIAKRLLTLFAHNICCSAYVAQTLPGKSVVIPNSYQPIFTKTNTGERPYDFIFTGRMVSDKGLDVLIAAFLQYRQIRPESRLLLVGDGPERATQQARVASAGMGDAVTWAGVLRGEALVAAYNSAKIAVIPSRWPEPFGIVALEALACGCGVVASNGGGLPEAVGSFGYYFKNGNIEELIMAMKQAVADYPQFHDKFDAIQTYLQQHTPEAIANAYLAQCKQWNLFN</sequence>